<gene>
    <name evidence="1" type="ORF">V6N11_027116</name>
    <name evidence="2" type="ORF">V6N11_027132</name>
</gene>
<keyword evidence="3" id="KW-1185">Reference proteome</keyword>
<dbReference type="Proteomes" id="UP001396334">
    <property type="component" value="Unassembled WGS sequence"/>
</dbReference>
<evidence type="ECO:0000313" key="1">
    <source>
        <dbReference type="EMBL" id="KAK8987364.1"/>
    </source>
</evidence>
<dbReference type="EMBL" id="JBBPBN010000060">
    <property type="protein sequence ID" value="KAK8987380.1"/>
    <property type="molecule type" value="Genomic_DNA"/>
</dbReference>
<protein>
    <recommendedName>
        <fullName evidence="4">S-protein homolog</fullName>
    </recommendedName>
</protein>
<accession>A0ABR2PG13</accession>
<evidence type="ECO:0008006" key="4">
    <source>
        <dbReference type="Google" id="ProtNLM"/>
    </source>
</evidence>
<name>A0ABR2PG13_9ROSI</name>
<reference evidence="2 3" key="1">
    <citation type="journal article" date="2024" name="G3 (Bethesda)">
        <title>Genome assembly of Hibiscus sabdariffa L. provides insights into metabolisms of medicinal natural products.</title>
        <authorList>
            <person name="Kim T."/>
        </authorList>
    </citation>
    <scope>NUCLEOTIDE SEQUENCE [LARGE SCALE GENOMIC DNA]</scope>
    <source>
        <strain evidence="2">TK-2024</strain>
        <tissue evidence="2">Old leaves</tissue>
    </source>
</reference>
<proteinExistence type="predicted"/>
<evidence type="ECO:0000313" key="2">
    <source>
        <dbReference type="EMBL" id="KAK8987380.1"/>
    </source>
</evidence>
<organism evidence="2 3">
    <name type="scientific">Hibiscus sabdariffa</name>
    <name type="common">roselle</name>
    <dbReference type="NCBI Taxonomy" id="183260"/>
    <lineage>
        <taxon>Eukaryota</taxon>
        <taxon>Viridiplantae</taxon>
        <taxon>Streptophyta</taxon>
        <taxon>Embryophyta</taxon>
        <taxon>Tracheophyta</taxon>
        <taxon>Spermatophyta</taxon>
        <taxon>Magnoliopsida</taxon>
        <taxon>eudicotyledons</taxon>
        <taxon>Gunneridae</taxon>
        <taxon>Pentapetalae</taxon>
        <taxon>rosids</taxon>
        <taxon>malvids</taxon>
        <taxon>Malvales</taxon>
        <taxon>Malvaceae</taxon>
        <taxon>Malvoideae</taxon>
        <taxon>Hibiscus</taxon>
    </lineage>
</organism>
<sequence>MLLPSALQKTNMHEIVVILTSLSISTAAQPSSFDSNAFLNGTKFHFILHHWGHANLLSLEDKNKKWRCGGSNPVPLACKASTLPFELHPLDILFLAIKDKRRKRKQRSKGTESFMFSCTDENGKWKMDEYIYSHKLKSSPSNEAFQWKQICKTRWVENVRDHLKGSQLGMSDWNTPYYTCGVLDKAKSCASHEC</sequence>
<dbReference type="EMBL" id="JBBPBN010000060">
    <property type="protein sequence ID" value="KAK8987364.1"/>
    <property type="molecule type" value="Genomic_DNA"/>
</dbReference>
<evidence type="ECO:0000313" key="3">
    <source>
        <dbReference type="Proteomes" id="UP001396334"/>
    </source>
</evidence>
<comment type="caution">
    <text evidence="2">The sequence shown here is derived from an EMBL/GenBank/DDBJ whole genome shotgun (WGS) entry which is preliminary data.</text>
</comment>